<sequence>MRRKPLLSSATTISSILLGHACAHMPMYVDIILGKTLKELETWIRSILPQFVIT</sequence>
<accession>A0A2P2QQX5</accession>
<evidence type="ECO:0000313" key="1">
    <source>
        <dbReference type="EMBL" id="MBX69390.1"/>
    </source>
</evidence>
<dbReference type="EMBL" id="GGEC01088906">
    <property type="protein sequence ID" value="MBX69390.1"/>
    <property type="molecule type" value="Transcribed_RNA"/>
</dbReference>
<proteinExistence type="predicted"/>
<organism evidence="1">
    <name type="scientific">Rhizophora mucronata</name>
    <name type="common">Asiatic mangrove</name>
    <dbReference type="NCBI Taxonomy" id="61149"/>
    <lineage>
        <taxon>Eukaryota</taxon>
        <taxon>Viridiplantae</taxon>
        <taxon>Streptophyta</taxon>
        <taxon>Embryophyta</taxon>
        <taxon>Tracheophyta</taxon>
        <taxon>Spermatophyta</taxon>
        <taxon>Magnoliopsida</taxon>
        <taxon>eudicotyledons</taxon>
        <taxon>Gunneridae</taxon>
        <taxon>Pentapetalae</taxon>
        <taxon>rosids</taxon>
        <taxon>fabids</taxon>
        <taxon>Malpighiales</taxon>
        <taxon>Rhizophoraceae</taxon>
        <taxon>Rhizophora</taxon>
    </lineage>
</organism>
<reference evidence="1" key="1">
    <citation type="submission" date="2018-02" db="EMBL/GenBank/DDBJ databases">
        <title>Rhizophora mucronata_Transcriptome.</title>
        <authorList>
            <person name="Meera S.P."/>
            <person name="Sreeshan A."/>
            <person name="Augustine A."/>
        </authorList>
    </citation>
    <scope>NUCLEOTIDE SEQUENCE</scope>
    <source>
        <tissue evidence="1">Leaf</tissue>
    </source>
</reference>
<dbReference type="AlphaFoldDB" id="A0A2P2QQX5"/>
<protein>
    <submittedName>
        <fullName evidence="1">Uncharacterized protein</fullName>
    </submittedName>
</protein>
<name>A0A2P2QQX5_RHIMU</name>